<dbReference type="PANTHER" id="PTHR10366">
    <property type="entry name" value="NAD DEPENDENT EPIMERASE/DEHYDRATASE"/>
    <property type="match status" value="1"/>
</dbReference>
<proteinExistence type="inferred from homology"/>
<protein>
    <submittedName>
        <fullName evidence="5">NAD(P)-binding protein</fullName>
    </submittedName>
</protein>
<evidence type="ECO:0000256" key="1">
    <source>
        <dbReference type="ARBA" id="ARBA00023002"/>
    </source>
</evidence>
<dbReference type="Pfam" id="PF01370">
    <property type="entry name" value="Epimerase"/>
    <property type="match status" value="1"/>
</dbReference>
<dbReference type="OrthoDB" id="417125at2759"/>
<dbReference type="Gene3D" id="3.40.50.720">
    <property type="entry name" value="NAD(P)-binding Rossmann-like Domain"/>
    <property type="match status" value="1"/>
</dbReference>
<dbReference type="RefSeq" id="XP_029759371.1">
    <property type="nucleotide sequence ID" value="XM_029903898.1"/>
</dbReference>
<dbReference type="STRING" id="1043002.A0A074XHN1"/>
<dbReference type="GO" id="GO:0008168">
    <property type="term" value="F:methyltransferase activity"/>
    <property type="evidence" value="ECO:0007669"/>
    <property type="project" value="InterPro"/>
</dbReference>
<dbReference type="Proteomes" id="UP000030706">
    <property type="component" value="Unassembled WGS sequence"/>
</dbReference>
<organism evidence="5 6">
    <name type="scientific">Aureobasidium pullulans EXF-150</name>
    <dbReference type="NCBI Taxonomy" id="1043002"/>
    <lineage>
        <taxon>Eukaryota</taxon>
        <taxon>Fungi</taxon>
        <taxon>Dikarya</taxon>
        <taxon>Ascomycota</taxon>
        <taxon>Pezizomycotina</taxon>
        <taxon>Dothideomycetes</taxon>
        <taxon>Dothideomycetidae</taxon>
        <taxon>Dothideales</taxon>
        <taxon>Saccotheciaceae</taxon>
        <taxon>Aureobasidium</taxon>
    </lineage>
</organism>
<evidence type="ECO:0000259" key="3">
    <source>
        <dbReference type="Pfam" id="PF01370"/>
    </source>
</evidence>
<dbReference type="InterPro" id="IPR036291">
    <property type="entry name" value="NAD(P)-bd_dom_sf"/>
</dbReference>
<dbReference type="GeneID" id="40746204"/>
<feature type="domain" description="Ribosomal RNA methyltransferase FtsJ" evidence="4">
    <location>
        <begin position="406"/>
        <end position="590"/>
    </location>
</feature>
<dbReference type="InterPro" id="IPR050425">
    <property type="entry name" value="NAD(P)_dehydrat-like"/>
</dbReference>
<dbReference type="Pfam" id="PF01728">
    <property type="entry name" value="FtsJ"/>
    <property type="match status" value="1"/>
</dbReference>
<evidence type="ECO:0000259" key="4">
    <source>
        <dbReference type="Pfam" id="PF01728"/>
    </source>
</evidence>
<dbReference type="EMBL" id="KL584985">
    <property type="protein sequence ID" value="KEQ83184.1"/>
    <property type="molecule type" value="Genomic_DNA"/>
</dbReference>
<evidence type="ECO:0000256" key="2">
    <source>
        <dbReference type="ARBA" id="ARBA00023445"/>
    </source>
</evidence>
<keyword evidence="1" id="KW-0560">Oxidoreductase</keyword>
<dbReference type="InterPro" id="IPR029063">
    <property type="entry name" value="SAM-dependent_MTases_sf"/>
</dbReference>
<reference evidence="5 6" key="1">
    <citation type="journal article" date="2014" name="BMC Genomics">
        <title>Genome sequencing of four Aureobasidium pullulans varieties: biotechnological potential, stress tolerance, and description of new species.</title>
        <authorList>
            <person name="Gostin Ar C."/>
            <person name="Ohm R.A."/>
            <person name="Kogej T."/>
            <person name="Sonjak S."/>
            <person name="Turk M."/>
            <person name="Zajc J."/>
            <person name="Zalar P."/>
            <person name="Grube M."/>
            <person name="Sun H."/>
            <person name="Han J."/>
            <person name="Sharma A."/>
            <person name="Chiniquy J."/>
            <person name="Ngan C.Y."/>
            <person name="Lipzen A."/>
            <person name="Barry K."/>
            <person name="Grigoriev I.V."/>
            <person name="Gunde-Cimerman N."/>
        </authorList>
    </citation>
    <scope>NUCLEOTIDE SEQUENCE [LARGE SCALE GENOMIC DNA]</scope>
    <source>
        <strain evidence="5 6">EXF-150</strain>
    </source>
</reference>
<dbReference type="AlphaFoldDB" id="A0A074XHN1"/>
<dbReference type="Gene3D" id="3.40.50.150">
    <property type="entry name" value="Vaccinia Virus protein VP39"/>
    <property type="match status" value="1"/>
</dbReference>
<dbReference type="SUPFAM" id="SSF51735">
    <property type="entry name" value="NAD(P)-binding Rossmann-fold domains"/>
    <property type="match status" value="1"/>
</dbReference>
<feature type="domain" description="NAD-dependent epimerase/dehydratase" evidence="3">
    <location>
        <begin position="9"/>
        <end position="263"/>
    </location>
</feature>
<evidence type="ECO:0000313" key="6">
    <source>
        <dbReference type="Proteomes" id="UP000030706"/>
    </source>
</evidence>
<dbReference type="SUPFAM" id="SSF53335">
    <property type="entry name" value="S-adenosyl-L-methionine-dependent methyltransferases"/>
    <property type="match status" value="1"/>
</dbReference>
<keyword evidence="6" id="KW-1185">Reference proteome</keyword>
<accession>A0A074XHN1</accession>
<sequence length="674" mass="75310">MTTSPADLIFITGSTGFIGSQVTVLALEAGYRVRLSVRKEQQIQKLKQLFHQFVSNIDFVVVPDITSPGAFDSVLDGVRYVFHLASPMPGKGADFRSEYAEPAVRGTETMLSSADRANSVEKVVIMSSVLALMPLGALGAKEGIFNESPKTDLSIDLDMEFPAGPEGSGAMYQASKILAHQATHAFNKTHKPHYTLVTLHPSFVLGRSLVQHSAEEIDGINAFLWQSLQLETPFFPPAWVHVKDVAEAHLKILELDIATGEEFVLSGHPFTWDDVATFVREKYPEVNTKLQGPFDPSITVDSSKAQKTLGFKWRTMEDMLVDVYESTAASAEEIRVYLSRDPEYRRLDELQQKGWSNPAGDHFFAERRYKSDNASKAVQRSLLGMMINIGRDLQGKIGAFDLPSNGDRPVILDLCMAPGGLVTFALEVNKSAKVDAFSLPSVKGGHNVMINYGPQDERVKVKFMDITMFAEEFGSPVDNKHHLDWTSLRQKWPYHTPHYDLVICDGVPMRGQNLDDNAISVQPMRLTCAELYLGLKKIRRGGTLIVLLHRINNVRTFRIIKMLHGFSSVQVFKPTKSHAIRSSFYLVAKNVQSDSSACLRAMNLFKTVWEYATFENTSQETFRLCTELTLKEQSLSTELEEFGPWYTELARPVWRTQADALAVASFTQNHDAAS</sequence>
<dbReference type="InterPro" id="IPR002877">
    <property type="entry name" value="RNA_MeTrfase_FtsJ_dom"/>
</dbReference>
<dbReference type="GO" id="GO:0016616">
    <property type="term" value="F:oxidoreductase activity, acting on the CH-OH group of donors, NAD or NADP as acceptor"/>
    <property type="evidence" value="ECO:0007669"/>
    <property type="project" value="TreeGrafter"/>
</dbReference>
<name>A0A074XHN1_AURPU</name>
<comment type="similarity">
    <text evidence="2">Belongs to the NAD(P)-dependent epimerase/dehydratase family. Dihydroflavonol-4-reductase subfamily.</text>
</comment>
<evidence type="ECO:0000313" key="5">
    <source>
        <dbReference type="EMBL" id="KEQ83184.1"/>
    </source>
</evidence>
<dbReference type="HOGENOM" id="CLU_407661_0_0_1"/>
<gene>
    <name evidence="5" type="ORF">M438DRAFT_336519</name>
</gene>
<dbReference type="PANTHER" id="PTHR10366:SF812">
    <property type="entry name" value="VPS9 DOMAIN-CONTAINING PROTEIN"/>
    <property type="match status" value="1"/>
</dbReference>
<dbReference type="GO" id="GO:0032259">
    <property type="term" value="P:methylation"/>
    <property type="evidence" value="ECO:0007669"/>
    <property type="project" value="InterPro"/>
</dbReference>
<dbReference type="InterPro" id="IPR001509">
    <property type="entry name" value="Epimerase_deHydtase"/>
</dbReference>